<dbReference type="AlphaFoldDB" id="A0A9P6CQ68"/>
<feature type="non-terminal residue" evidence="2">
    <location>
        <position position="1"/>
    </location>
</feature>
<keyword evidence="3" id="KW-1185">Reference proteome</keyword>
<feature type="domain" description="Heterokaryon incompatibility" evidence="1">
    <location>
        <begin position="1"/>
        <end position="92"/>
    </location>
</feature>
<dbReference type="PANTHER" id="PTHR10622">
    <property type="entry name" value="HET DOMAIN-CONTAINING PROTEIN"/>
    <property type="match status" value="1"/>
</dbReference>
<dbReference type="OrthoDB" id="5122891at2759"/>
<dbReference type="InterPro" id="IPR010730">
    <property type="entry name" value="HET"/>
</dbReference>
<comment type="caution">
    <text evidence="2">The sequence shown here is derived from an EMBL/GenBank/DDBJ whole genome shotgun (WGS) entry which is preliminary data.</text>
</comment>
<dbReference type="Pfam" id="PF06985">
    <property type="entry name" value="HET"/>
    <property type="match status" value="1"/>
</dbReference>
<dbReference type="Proteomes" id="UP000807469">
    <property type="component" value="Unassembled WGS sequence"/>
</dbReference>
<reference evidence="2" key="1">
    <citation type="submission" date="2020-11" db="EMBL/GenBank/DDBJ databases">
        <authorList>
            <consortium name="DOE Joint Genome Institute"/>
            <person name="Ahrendt S."/>
            <person name="Riley R."/>
            <person name="Andreopoulos W."/>
            <person name="Labutti K."/>
            <person name="Pangilinan J."/>
            <person name="Ruiz-Duenas F.J."/>
            <person name="Barrasa J.M."/>
            <person name="Sanchez-Garcia M."/>
            <person name="Camarero S."/>
            <person name="Miyauchi S."/>
            <person name="Serrano A."/>
            <person name="Linde D."/>
            <person name="Babiker R."/>
            <person name="Drula E."/>
            <person name="Ayuso-Fernandez I."/>
            <person name="Pacheco R."/>
            <person name="Padilla G."/>
            <person name="Ferreira P."/>
            <person name="Barriuso J."/>
            <person name="Kellner H."/>
            <person name="Castanera R."/>
            <person name="Alfaro M."/>
            <person name="Ramirez L."/>
            <person name="Pisabarro A.G."/>
            <person name="Kuo A."/>
            <person name="Tritt A."/>
            <person name="Lipzen A."/>
            <person name="He G."/>
            <person name="Yan M."/>
            <person name="Ng V."/>
            <person name="Cullen D."/>
            <person name="Martin F."/>
            <person name="Rosso M.-N."/>
            <person name="Henrissat B."/>
            <person name="Hibbett D."/>
            <person name="Martinez A.T."/>
            <person name="Grigoriev I.V."/>
        </authorList>
    </citation>
    <scope>NUCLEOTIDE SEQUENCE</scope>
    <source>
        <strain evidence="2">CIRM-BRFM 674</strain>
    </source>
</reference>
<evidence type="ECO:0000259" key="1">
    <source>
        <dbReference type="Pfam" id="PF06985"/>
    </source>
</evidence>
<gene>
    <name evidence="2" type="ORF">BDN70DRAFT_780939</name>
</gene>
<feature type="non-terminal residue" evidence="2">
    <location>
        <position position="220"/>
    </location>
</feature>
<dbReference type="EMBL" id="MU155331">
    <property type="protein sequence ID" value="KAF9475476.1"/>
    <property type="molecule type" value="Genomic_DNA"/>
</dbReference>
<protein>
    <recommendedName>
        <fullName evidence="1">Heterokaryon incompatibility domain-containing protein</fullName>
    </recommendedName>
</protein>
<proteinExistence type="predicted"/>
<name>A0A9P6CQ68_9AGAR</name>
<sequence>YAILSHTWNQTAGEFTYDDWQNGPVDAMDPKCQKLIKFCSAAWENNRLRFGWIDTVCIDKKSSSELDESIRSMYKWYSNAAVCITYLAETGSLSDMKYDSWFTRGWTLQELVAPKFIKFYNKHWERLVPFNNNDAEHYSVLQSIENATTITSDELCHIHNAPISRRMELAAKRRVTREEDTAYSLMGIFGVSISTAYGEGATRAFFRLLKEIFDSTEDVS</sequence>
<organism evidence="2 3">
    <name type="scientific">Pholiota conissans</name>
    <dbReference type="NCBI Taxonomy" id="109636"/>
    <lineage>
        <taxon>Eukaryota</taxon>
        <taxon>Fungi</taxon>
        <taxon>Dikarya</taxon>
        <taxon>Basidiomycota</taxon>
        <taxon>Agaricomycotina</taxon>
        <taxon>Agaricomycetes</taxon>
        <taxon>Agaricomycetidae</taxon>
        <taxon>Agaricales</taxon>
        <taxon>Agaricineae</taxon>
        <taxon>Strophariaceae</taxon>
        <taxon>Pholiota</taxon>
    </lineage>
</organism>
<dbReference type="PANTHER" id="PTHR10622:SF10">
    <property type="entry name" value="HET DOMAIN-CONTAINING PROTEIN"/>
    <property type="match status" value="1"/>
</dbReference>
<evidence type="ECO:0000313" key="2">
    <source>
        <dbReference type="EMBL" id="KAF9475476.1"/>
    </source>
</evidence>
<accession>A0A9P6CQ68</accession>
<evidence type="ECO:0000313" key="3">
    <source>
        <dbReference type="Proteomes" id="UP000807469"/>
    </source>
</evidence>